<evidence type="ECO:0000256" key="1">
    <source>
        <dbReference type="ARBA" id="ARBA00004167"/>
    </source>
</evidence>
<evidence type="ECO:0000259" key="6">
    <source>
        <dbReference type="Pfam" id="PF04335"/>
    </source>
</evidence>
<dbReference type="InterPro" id="IPR035658">
    <property type="entry name" value="TrbF"/>
</dbReference>
<proteinExistence type="predicted"/>
<dbReference type="HOGENOM" id="CLU_076026_1_0_6"/>
<evidence type="ECO:0000256" key="2">
    <source>
        <dbReference type="ARBA" id="ARBA00022692"/>
    </source>
</evidence>
<dbReference type="STRING" id="555778.Hneap_1665"/>
<evidence type="ECO:0000256" key="5">
    <source>
        <dbReference type="SAM" id="Phobius"/>
    </source>
</evidence>
<keyword evidence="3 5" id="KW-1133">Transmembrane helix</keyword>
<dbReference type="RefSeq" id="WP_012824524.1">
    <property type="nucleotide sequence ID" value="NC_013422.1"/>
</dbReference>
<feature type="domain" description="Bacterial virulence protein VirB8" evidence="6">
    <location>
        <begin position="23"/>
        <end position="227"/>
    </location>
</feature>
<dbReference type="GO" id="GO:0016020">
    <property type="term" value="C:membrane"/>
    <property type="evidence" value="ECO:0007669"/>
    <property type="project" value="UniProtKB-SubCell"/>
</dbReference>
<dbReference type="InterPro" id="IPR007430">
    <property type="entry name" value="VirB8"/>
</dbReference>
<dbReference type="Gene3D" id="3.10.450.230">
    <property type="entry name" value="VirB8 protein"/>
    <property type="match status" value="1"/>
</dbReference>
<keyword evidence="2 5" id="KW-0812">Transmembrane</keyword>
<keyword evidence="8" id="KW-1185">Reference proteome</keyword>
<evidence type="ECO:0000256" key="3">
    <source>
        <dbReference type="ARBA" id="ARBA00022989"/>
    </source>
</evidence>
<dbReference type="CDD" id="cd16425">
    <property type="entry name" value="TrbF"/>
    <property type="match status" value="1"/>
</dbReference>
<gene>
    <name evidence="7" type="ordered locus">Hneap_1665</name>
</gene>
<dbReference type="eggNOG" id="COG3701">
    <property type="taxonomic scope" value="Bacteria"/>
</dbReference>
<comment type="subcellular location">
    <subcellularLocation>
        <location evidence="1">Membrane</location>
        <topology evidence="1">Single-pass membrane protein</topology>
    </subcellularLocation>
</comment>
<dbReference type="EMBL" id="CP001801">
    <property type="protein sequence ID" value="ACX96491.1"/>
    <property type="molecule type" value="Genomic_DNA"/>
</dbReference>
<dbReference type="InterPro" id="IPR032710">
    <property type="entry name" value="NTF2-like_dom_sf"/>
</dbReference>
<name>D0L1B8_HALNC</name>
<dbReference type="Proteomes" id="UP000009102">
    <property type="component" value="Chromosome"/>
</dbReference>
<evidence type="ECO:0000313" key="7">
    <source>
        <dbReference type="EMBL" id="ACX96491.1"/>
    </source>
</evidence>
<feature type="transmembrane region" description="Helical" evidence="5">
    <location>
        <begin position="43"/>
        <end position="64"/>
    </location>
</feature>
<dbReference type="AlphaFoldDB" id="D0L1B8"/>
<evidence type="ECO:0000256" key="4">
    <source>
        <dbReference type="ARBA" id="ARBA00023136"/>
    </source>
</evidence>
<evidence type="ECO:0000313" key="8">
    <source>
        <dbReference type="Proteomes" id="UP000009102"/>
    </source>
</evidence>
<reference evidence="7 8" key="1">
    <citation type="submission" date="2009-10" db="EMBL/GenBank/DDBJ databases">
        <title>Complete sequence of Halothiobacillus neapolitanus c2.</title>
        <authorList>
            <consortium name="US DOE Joint Genome Institute"/>
            <person name="Lucas S."/>
            <person name="Copeland A."/>
            <person name="Lapidus A."/>
            <person name="Glavina del Rio T."/>
            <person name="Tice H."/>
            <person name="Bruce D."/>
            <person name="Goodwin L."/>
            <person name="Pitluck S."/>
            <person name="Davenport K."/>
            <person name="Brettin T."/>
            <person name="Detter J.C."/>
            <person name="Han C."/>
            <person name="Tapia R."/>
            <person name="Larimer F."/>
            <person name="Land M."/>
            <person name="Hauser L."/>
            <person name="Kyrpides N."/>
            <person name="Mikhailova N."/>
            <person name="Kerfeld C."/>
            <person name="Cannon G."/>
            <person name="Heinhort S."/>
        </authorList>
    </citation>
    <scope>NUCLEOTIDE SEQUENCE [LARGE SCALE GENOMIC DNA]</scope>
    <source>
        <strain evidence="8">ATCC 23641 / c2</strain>
    </source>
</reference>
<accession>D0L1B8</accession>
<dbReference type="KEGG" id="hna:Hneap_1665"/>
<sequence length="229" mass="25058">MNKQSKPADAPSAHEQLNPYISARREWNERYGDYVSQAKNWRIVAVLSGITAVMAVAGVIYIGAQSKFIPYVVAVDQHGSAVAAGIADRASATDPRVIRSLIGRFITDLRGVISDQQAEKAAIDRVYSMLPSGAASTTVISGWFKDQSPFSRSATETISVDVESILPISSKSWQVDFRETARSPNGMLLSKKRYRATLTTQLSPITNEQLIRLNPIGLFVTDISITQIL</sequence>
<dbReference type="SUPFAM" id="SSF54427">
    <property type="entry name" value="NTF2-like"/>
    <property type="match status" value="1"/>
</dbReference>
<dbReference type="Pfam" id="PF04335">
    <property type="entry name" value="VirB8"/>
    <property type="match status" value="1"/>
</dbReference>
<organism evidence="7 8">
    <name type="scientific">Halothiobacillus neapolitanus (strain ATCC 23641 / DSM 15147 / CIP 104769 / NCIMB 8539 / c2)</name>
    <name type="common">Thiobacillus neapolitanus</name>
    <dbReference type="NCBI Taxonomy" id="555778"/>
    <lineage>
        <taxon>Bacteria</taxon>
        <taxon>Pseudomonadati</taxon>
        <taxon>Pseudomonadota</taxon>
        <taxon>Gammaproteobacteria</taxon>
        <taxon>Chromatiales</taxon>
        <taxon>Halothiobacillaceae</taxon>
        <taxon>Halothiobacillus</taxon>
    </lineage>
</organism>
<protein>
    <submittedName>
        <fullName evidence="7">Conjugal transfer protein</fullName>
    </submittedName>
</protein>
<keyword evidence="4 5" id="KW-0472">Membrane</keyword>